<dbReference type="Gene3D" id="1.20.930.10">
    <property type="entry name" value="Conserved domain common to transcription factors TFIIS, elongin A, CRSP70"/>
    <property type="match status" value="1"/>
</dbReference>
<feature type="compositionally biased region" description="Basic and acidic residues" evidence="11">
    <location>
        <begin position="371"/>
        <end position="381"/>
    </location>
</feature>
<keyword evidence="14" id="KW-1185">Reference proteome</keyword>
<evidence type="ECO:0000256" key="8">
    <source>
        <dbReference type="ARBA" id="ARBA00023242"/>
    </source>
</evidence>
<evidence type="ECO:0000256" key="5">
    <source>
        <dbReference type="ARBA" id="ARBA00022723"/>
    </source>
</evidence>
<proteinExistence type="predicted"/>
<evidence type="ECO:0000313" key="14">
    <source>
        <dbReference type="Proteomes" id="UP000694941"/>
    </source>
</evidence>
<feature type="zinc finger region" description="C3H1-type" evidence="10">
    <location>
        <begin position="765"/>
        <end position="792"/>
    </location>
</feature>
<comment type="subcellular location">
    <subcellularLocation>
        <location evidence="2">Chromosome</location>
    </subcellularLocation>
    <subcellularLocation>
        <location evidence="1 9">Nucleus</location>
    </subcellularLocation>
</comment>
<keyword evidence="5 10" id="KW-0479">Metal-binding</keyword>
<feature type="compositionally biased region" description="Basic residues" evidence="11">
    <location>
        <begin position="159"/>
        <end position="169"/>
    </location>
</feature>
<evidence type="ECO:0000256" key="2">
    <source>
        <dbReference type="ARBA" id="ARBA00004286"/>
    </source>
</evidence>
<evidence type="ECO:0000256" key="3">
    <source>
        <dbReference type="ARBA" id="ARBA00022330"/>
    </source>
</evidence>
<dbReference type="Proteomes" id="UP000694941">
    <property type="component" value="Unplaced"/>
</dbReference>
<feature type="compositionally biased region" description="Pro residues" evidence="11">
    <location>
        <begin position="736"/>
        <end position="748"/>
    </location>
</feature>
<dbReference type="PROSITE" id="PS51319">
    <property type="entry name" value="TFIIS_N"/>
    <property type="match status" value="1"/>
</dbReference>
<evidence type="ECO:0000256" key="10">
    <source>
        <dbReference type="PROSITE-ProRule" id="PRU00723"/>
    </source>
</evidence>
<evidence type="ECO:0000256" key="11">
    <source>
        <dbReference type="SAM" id="MobiDB-lite"/>
    </source>
</evidence>
<dbReference type="InterPro" id="IPR035441">
    <property type="entry name" value="TFIIS/LEDGF_dom_sf"/>
</dbReference>
<reference evidence="15" key="1">
    <citation type="submission" date="2025-08" db="UniProtKB">
        <authorList>
            <consortium name="RefSeq"/>
        </authorList>
    </citation>
    <scope>IDENTIFICATION</scope>
    <source>
        <tissue evidence="15">Muscle</tissue>
    </source>
</reference>
<evidence type="ECO:0000259" key="13">
    <source>
        <dbReference type="PROSITE" id="PS51319"/>
    </source>
</evidence>
<dbReference type="PANTHER" id="PTHR46557">
    <property type="entry name" value="SERINE/THREONINE-PROTEIN PHOSPHATASE 1 REGULATORY SUBUNIT 10-RELATED"/>
    <property type="match status" value="1"/>
</dbReference>
<organism evidence="14 15">
    <name type="scientific">Limulus polyphemus</name>
    <name type="common">Atlantic horseshoe crab</name>
    <dbReference type="NCBI Taxonomy" id="6850"/>
    <lineage>
        <taxon>Eukaryota</taxon>
        <taxon>Metazoa</taxon>
        <taxon>Ecdysozoa</taxon>
        <taxon>Arthropoda</taxon>
        <taxon>Chelicerata</taxon>
        <taxon>Merostomata</taxon>
        <taxon>Xiphosura</taxon>
        <taxon>Limulidae</taxon>
        <taxon>Limulus</taxon>
    </lineage>
</organism>
<dbReference type="PANTHER" id="PTHR46557:SF1">
    <property type="entry name" value="SERINE_THREONINE-PROTEIN PHOSPHATASE 1 REGULATORY SUBUNIT 10"/>
    <property type="match status" value="1"/>
</dbReference>
<evidence type="ECO:0000256" key="4">
    <source>
        <dbReference type="ARBA" id="ARBA00022454"/>
    </source>
</evidence>
<evidence type="ECO:0000256" key="1">
    <source>
        <dbReference type="ARBA" id="ARBA00004123"/>
    </source>
</evidence>
<sequence length="797" mass="89927">MAPIDPLQLLKALGSLLSEDGGIKSGEEVGKLSSLMKKFSKKLVSRCVYCNVLRSTKPEILSLFLNSDGWGTLNHWIQDAKDTENYAFVLELLKLCHLLPMTVERLKENNTAKLVKSLTKSPNEDIKILASEVVEEWMKLIKGEKAEKSETAYEKLEKIKRRKSEKKSKAKSEKMEESKEKIRLKQKTVDNSDLEDVKPILSEEPQIKKAKTDRPKTVKAYQTRFRSTGLEEATPLPKDVHKKIPTVDKSAAVAAAKSAVKRLNVTREVKPPEKRIKPSSLITAVEENSTGPGIKLIPPKPKPVHVLHESAGFMDALVATPTPTPRKKKKATAASKSPTTPPSPTTNPPRFQFYKDTLETSMEEKEETEGGEPKVSERKESTSSTIIEESPQSPTETPVAPDSTKQAIREQPVDDTGEAADWMESEKDRTIQYPLQSILSHGKRKKEKKMVKWPQEHKLQQVYFFEMDETERVNVNHTKEFGDMKHIEMRLERQARETVRRLMDDHMEETIPWKVPYPIDFLQQLVVPGLNSQEKILQQEKQQTTLQEIFFNKNMLPDTPQEPEHQLFHPQEPVVIPLEDENNPGAVIDYSAVDLPRPKLDLPPVLSHLMVSLSEKGYPVDHVPDFFPNNPDSIVHVPDIPSVYHNEFNPPSQPPRPQGLMGSSPVHQYNPPPPPPVTEQFYPHDIQLGGQWGPFEQELPPPPKYPENFSPQGPQPIFQNSRPPPMMSGLPRGNRPLPPPRIPDMPPPMRPPPMRGGPPGIRIRSQPWVPCRHFVSGGCRLGGKCKFLHPGVNGPPL</sequence>
<keyword evidence="7 10" id="KW-0862">Zinc</keyword>
<evidence type="ECO:0000259" key="12">
    <source>
        <dbReference type="PROSITE" id="PS50103"/>
    </source>
</evidence>
<dbReference type="InterPro" id="IPR017923">
    <property type="entry name" value="TFIIS_N"/>
</dbReference>
<feature type="compositionally biased region" description="Basic and acidic residues" evidence="11">
    <location>
        <begin position="170"/>
        <end position="183"/>
    </location>
</feature>
<feature type="domain" description="TFIIS N-terminal" evidence="13">
    <location>
        <begin position="71"/>
        <end position="144"/>
    </location>
</feature>
<feature type="domain" description="C3H1-type" evidence="12">
    <location>
        <begin position="765"/>
        <end position="792"/>
    </location>
</feature>
<dbReference type="GeneID" id="106456983"/>
<dbReference type="InterPro" id="IPR000571">
    <property type="entry name" value="Znf_CCCH"/>
</dbReference>
<evidence type="ECO:0000256" key="9">
    <source>
        <dbReference type="PROSITE-ProRule" id="PRU00649"/>
    </source>
</evidence>
<accession>A0ABM1S4E5</accession>
<name>A0ABM1S4E5_LIMPO</name>
<keyword evidence="8 9" id="KW-0539">Nucleus</keyword>
<dbReference type="Pfam" id="PF18044">
    <property type="entry name" value="zf-CCCH_4"/>
    <property type="match status" value="1"/>
</dbReference>
<evidence type="ECO:0000256" key="6">
    <source>
        <dbReference type="ARBA" id="ARBA00022771"/>
    </source>
</evidence>
<feature type="region of interest" description="Disordered" evidence="11">
    <location>
        <begin position="317"/>
        <end position="418"/>
    </location>
</feature>
<protein>
    <recommendedName>
        <fullName evidence="3">Serine/threonine-protein phosphatase 1 regulatory subunit 10</fullName>
    </recommendedName>
</protein>
<keyword evidence="6 10" id="KW-0863">Zinc-finger</keyword>
<feature type="region of interest" description="Disordered" evidence="11">
    <location>
        <begin position="159"/>
        <end position="183"/>
    </location>
</feature>
<dbReference type="SMART" id="SM00509">
    <property type="entry name" value="TFS2N"/>
    <property type="match status" value="1"/>
</dbReference>
<evidence type="ECO:0000256" key="7">
    <source>
        <dbReference type="ARBA" id="ARBA00022833"/>
    </source>
</evidence>
<feature type="region of interest" description="Disordered" evidence="11">
    <location>
        <begin position="644"/>
        <end position="748"/>
    </location>
</feature>
<dbReference type="Pfam" id="PF08711">
    <property type="entry name" value="Med26"/>
    <property type="match status" value="1"/>
</dbReference>
<dbReference type="InterPro" id="IPR041367">
    <property type="entry name" value="Znf-CCCH_4"/>
</dbReference>
<evidence type="ECO:0000313" key="15">
    <source>
        <dbReference type="RefSeq" id="XP_022238500.1"/>
    </source>
</evidence>
<dbReference type="RefSeq" id="XP_022238500.1">
    <property type="nucleotide sequence ID" value="XM_022382792.1"/>
</dbReference>
<dbReference type="SUPFAM" id="SSF47676">
    <property type="entry name" value="Conserved domain common to transcription factors TFIIS, elongin A, CRSP70"/>
    <property type="match status" value="1"/>
</dbReference>
<dbReference type="InterPro" id="IPR003617">
    <property type="entry name" value="TFIIS/CRSP70_N_sub"/>
</dbReference>
<dbReference type="PROSITE" id="PS50103">
    <property type="entry name" value="ZF_C3H1"/>
    <property type="match status" value="1"/>
</dbReference>
<feature type="compositionally biased region" description="Polar residues" evidence="11">
    <location>
        <begin position="709"/>
        <end position="721"/>
    </location>
</feature>
<keyword evidence="4" id="KW-0158">Chromosome</keyword>
<gene>
    <name evidence="15" type="primary">LOC106456983</name>
</gene>